<comment type="caution">
    <text evidence="4">The sequence shown here is derived from an EMBL/GenBank/DDBJ whole genome shotgun (WGS) entry which is preliminary data.</text>
</comment>
<evidence type="ECO:0000313" key="5">
    <source>
        <dbReference type="Proteomes" id="UP000235036"/>
    </source>
</evidence>
<reference evidence="4 5" key="1">
    <citation type="submission" date="2017-08" db="EMBL/GenBank/DDBJ databases">
        <title>Genomes of Fischerella (Mastigocladus) sp. strains.</title>
        <authorList>
            <person name="Miller S.R."/>
        </authorList>
    </citation>
    <scope>NUCLEOTIDE SEQUENCE [LARGE SCALE GENOMIC DNA]</scope>
    <source>
        <strain evidence="4 5">CCMEE 5323</strain>
    </source>
</reference>
<dbReference type="PANTHER" id="PTHR44591:SF3">
    <property type="entry name" value="RESPONSE REGULATORY DOMAIN-CONTAINING PROTEIN"/>
    <property type="match status" value="1"/>
</dbReference>
<proteinExistence type="predicted"/>
<feature type="domain" description="Response regulatory" evidence="3">
    <location>
        <begin position="13"/>
        <end position="130"/>
    </location>
</feature>
<evidence type="ECO:0000256" key="1">
    <source>
        <dbReference type="ARBA" id="ARBA00022553"/>
    </source>
</evidence>
<evidence type="ECO:0000259" key="3">
    <source>
        <dbReference type="PROSITE" id="PS50110"/>
    </source>
</evidence>
<dbReference type="SUPFAM" id="SSF52172">
    <property type="entry name" value="CheY-like"/>
    <property type="match status" value="1"/>
</dbReference>
<evidence type="ECO:0000256" key="2">
    <source>
        <dbReference type="PROSITE-ProRule" id="PRU00169"/>
    </source>
</evidence>
<evidence type="ECO:0000313" key="4">
    <source>
        <dbReference type="EMBL" id="PLZ88372.1"/>
    </source>
</evidence>
<dbReference type="RefSeq" id="WP_016869743.1">
    <property type="nucleotide sequence ID" value="NZ_CAWNVR010000447.1"/>
</dbReference>
<name>A0A2N6K1A9_FISMU</name>
<keyword evidence="5" id="KW-1185">Reference proteome</keyword>
<gene>
    <name evidence="4" type="ORF">CEN44_15575</name>
</gene>
<dbReference type="AlphaFoldDB" id="A0A2N6K1A9"/>
<dbReference type="Proteomes" id="UP000235036">
    <property type="component" value="Unassembled WGS sequence"/>
</dbReference>
<protein>
    <submittedName>
        <fullName evidence="4">Response regulator</fullName>
    </submittedName>
</protein>
<comment type="caution">
    <text evidence="2">Lacks conserved residue(s) required for the propagation of feature annotation.</text>
</comment>
<organism evidence="4 5">
    <name type="scientific">Fischerella muscicola CCMEE 5323</name>
    <dbReference type="NCBI Taxonomy" id="2019572"/>
    <lineage>
        <taxon>Bacteria</taxon>
        <taxon>Bacillati</taxon>
        <taxon>Cyanobacteriota</taxon>
        <taxon>Cyanophyceae</taxon>
        <taxon>Nostocales</taxon>
        <taxon>Hapalosiphonaceae</taxon>
        <taxon>Fischerella</taxon>
    </lineage>
</organism>
<dbReference type="InterPro" id="IPR001789">
    <property type="entry name" value="Sig_transdc_resp-reg_receiver"/>
</dbReference>
<dbReference type="InterPro" id="IPR011006">
    <property type="entry name" value="CheY-like_superfamily"/>
</dbReference>
<dbReference type="Pfam" id="PF00072">
    <property type="entry name" value="Response_reg"/>
    <property type="match status" value="1"/>
</dbReference>
<sequence length="136" mass="14847">MLSNEFNTLNGLQILLVENEPDTAELFAFVLQDAGAGVIVVTAISEALLALEYMKPNILISSINLPDGNGYSLIQKVRSREEIGRFLPAIAVTSSLRDDEDILILNAGFQTHLTKPIAPDRLVKVVASLSEKKELK</sequence>
<dbReference type="EMBL" id="NRQW01000343">
    <property type="protein sequence ID" value="PLZ88372.1"/>
    <property type="molecule type" value="Genomic_DNA"/>
</dbReference>
<dbReference type="InterPro" id="IPR050595">
    <property type="entry name" value="Bact_response_regulator"/>
</dbReference>
<keyword evidence="1" id="KW-0597">Phosphoprotein</keyword>
<dbReference type="GO" id="GO:0000160">
    <property type="term" value="P:phosphorelay signal transduction system"/>
    <property type="evidence" value="ECO:0007669"/>
    <property type="project" value="InterPro"/>
</dbReference>
<dbReference type="PANTHER" id="PTHR44591">
    <property type="entry name" value="STRESS RESPONSE REGULATOR PROTEIN 1"/>
    <property type="match status" value="1"/>
</dbReference>
<dbReference type="PROSITE" id="PS50110">
    <property type="entry name" value="RESPONSE_REGULATORY"/>
    <property type="match status" value="1"/>
</dbReference>
<accession>A0A2N6K1A9</accession>
<dbReference type="Gene3D" id="3.40.50.2300">
    <property type="match status" value="1"/>
</dbReference>
<dbReference type="SMART" id="SM00448">
    <property type="entry name" value="REC"/>
    <property type="match status" value="1"/>
</dbReference>